<feature type="transmembrane region" description="Helical" evidence="1">
    <location>
        <begin position="275"/>
        <end position="303"/>
    </location>
</feature>
<name>A0A075FRS9_9EURY</name>
<feature type="transmembrane region" description="Helical" evidence="1">
    <location>
        <begin position="160"/>
        <end position="179"/>
    </location>
</feature>
<dbReference type="EMBL" id="KF900409">
    <property type="protein sequence ID" value="AIE93989.1"/>
    <property type="molecule type" value="Genomic_DNA"/>
</dbReference>
<reference evidence="2" key="1">
    <citation type="journal article" date="2014" name="Genome Biol. Evol.">
        <title>Pangenome evidence for extensive interdomain horizontal transfer affecting lineage core and shell genes in uncultured planktonic thaumarchaeota and euryarchaeota.</title>
        <authorList>
            <person name="Deschamps P."/>
            <person name="Zivanovic Y."/>
            <person name="Moreira D."/>
            <person name="Rodriguez-Valera F."/>
            <person name="Lopez-Garcia P."/>
        </authorList>
    </citation>
    <scope>NUCLEOTIDE SEQUENCE</scope>
</reference>
<keyword evidence="1" id="KW-0812">Transmembrane</keyword>
<feature type="transmembrane region" description="Helical" evidence="1">
    <location>
        <begin position="185"/>
        <end position="202"/>
    </location>
</feature>
<sequence length="390" mass="42454">MVRTLVLTVDRDNDLGVKAGIRGPVIGRKATLTAALRLGIADPEESDTNAILGALHHHDKLVENAQGNDEIEIALLTGDVRVGPRSDRAVAMQLDEVIQEFQPDSAVLITDGADDEASLPIITSRVHVDHVEKVIVRQSKGIESTYYYVAKAIDDPRWRARLLVPVAVFLMIIGLGLIIPGGGALIGAMPLFIGIWLLAKGLGWEQQLERLMIDMRESATGGIWSSLLWGLSIVSVLLAVLTAYQVFSATSSEIDGYVAWLAPYEFSVDAVNRDIAVWAIAINEALTWIVVSAFSFALSLGVLRWKEGSFTGRSVLLLGLGMVVYTFAKATLVVILVEMGGADYSLDYQSVSDTWSMSVFTIILYYLLRTAVQSVSDVEGISDENKFWGV</sequence>
<proteinExistence type="predicted"/>
<organism evidence="2">
    <name type="scientific">uncultured marine group II/III euryarchaeote AD1000_42_A01</name>
    <dbReference type="NCBI Taxonomy" id="1457767"/>
    <lineage>
        <taxon>Archaea</taxon>
        <taxon>Methanobacteriati</taxon>
        <taxon>Methanobacteriota</taxon>
        <taxon>environmental samples</taxon>
    </lineage>
</organism>
<dbReference type="AlphaFoldDB" id="A0A075FRS9"/>
<dbReference type="PANTHER" id="PTHR38815">
    <property type="entry name" value="HYPOTHETICAL MEMBRANE PROTEIN, CONSERVED, DUF373 FAMILY"/>
    <property type="match status" value="1"/>
</dbReference>
<dbReference type="InterPro" id="IPR007254">
    <property type="entry name" value="DUF373"/>
</dbReference>
<keyword evidence="1" id="KW-1133">Transmembrane helix</keyword>
<accession>A0A075FRS9</accession>
<feature type="transmembrane region" description="Helical" evidence="1">
    <location>
        <begin position="348"/>
        <end position="368"/>
    </location>
</feature>
<evidence type="ECO:0000256" key="1">
    <source>
        <dbReference type="SAM" id="Phobius"/>
    </source>
</evidence>
<feature type="transmembrane region" description="Helical" evidence="1">
    <location>
        <begin position="223"/>
        <end position="247"/>
    </location>
</feature>
<evidence type="ECO:0000313" key="2">
    <source>
        <dbReference type="EMBL" id="AIE93989.1"/>
    </source>
</evidence>
<feature type="transmembrane region" description="Helical" evidence="1">
    <location>
        <begin position="315"/>
        <end position="336"/>
    </location>
</feature>
<protein>
    <submittedName>
        <fullName evidence="2">Putative membrane protein</fullName>
    </submittedName>
</protein>
<dbReference type="Pfam" id="PF04123">
    <property type="entry name" value="DUF373"/>
    <property type="match status" value="1"/>
</dbReference>
<keyword evidence="1" id="KW-0472">Membrane</keyword>
<dbReference type="PANTHER" id="PTHR38815:SF1">
    <property type="entry name" value="DUF373 FAMILY PROTEIN"/>
    <property type="match status" value="1"/>
</dbReference>